<dbReference type="Gene3D" id="3.40.50.150">
    <property type="entry name" value="Vaccinia Virus protein VP39"/>
    <property type="match status" value="1"/>
</dbReference>
<proteinExistence type="predicted"/>
<gene>
    <name evidence="1" type="ORF">B9J98_01810</name>
</gene>
<dbReference type="GO" id="GO:0008168">
    <property type="term" value="F:methyltransferase activity"/>
    <property type="evidence" value="ECO:0007669"/>
    <property type="project" value="TreeGrafter"/>
</dbReference>
<dbReference type="PANTHER" id="PTHR43591:SF24">
    <property type="entry name" value="2-METHOXY-6-POLYPRENYL-1,4-BENZOQUINOL METHYLASE, MITOCHONDRIAL"/>
    <property type="match status" value="1"/>
</dbReference>
<evidence type="ECO:0008006" key="3">
    <source>
        <dbReference type="Google" id="ProtNLM"/>
    </source>
</evidence>
<dbReference type="AlphaFoldDB" id="A0A2R7YA07"/>
<name>A0A2R7YA07_9ARCH</name>
<comment type="caution">
    <text evidence="1">The sequence shown here is derived from an EMBL/GenBank/DDBJ whole genome shotgun (WGS) entry which is preliminary data.</text>
</comment>
<dbReference type="PANTHER" id="PTHR43591">
    <property type="entry name" value="METHYLTRANSFERASE"/>
    <property type="match status" value="1"/>
</dbReference>
<dbReference type="Proteomes" id="UP000244066">
    <property type="component" value="Unassembled WGS sequence"/>
</dbReference>
<evidence type="ECO:0000313" key="2">
    <source>
        <dbReference type="Proteomes" id="UP000244066"/>
    </source>
</evidence>
<dbReference type="SUPFAM" id="SSF53335">
    <property type="entry name" value="S-adenosyl-L-methionine-dependent methyltransferases"/>
    <property type="match status" value="1"/>
</dbReference>
<dbReference type="Pfam" id="PF01209">
    <property type="entry name" value="Ubie_methyltran"/>
    <property type="match status" value="1"/>
</dbReference>
<protein>
    <recommendedName>
        <fullName evidence="3">Demethylmenaquinone methyltransferase</fullName>
    </recommendedName>
</protein>
<reference evidence="1 2" key="1">
    <citation type="submission" date="2017-04" db="EMBL/GenBank/DDBJ databases">
        <title>Draft Aigarchaeota genome from a New Zealand hot spring.</title>
        <authorList>
            <person name="Reysenbach A.-L."/>
            <person name="Donaho J.A."/>
            <person name="Gerhart J."/>
            <person name="Kelley J.F."/>
            <person name="Kouba K."/>
            <person name="Podar M."/>
            <person name="Stott M."/>
        </authorList>
    </citation>
    <scope>NUCLEOTIDE SEQUENCE [LARGE SCALE GENOMIC DNA]</scope>
    <source>
        <strain evidence="1">NZ13_MG1</strain>
    </source>
</reference>
<evidence type="ECO:0000313" key="1">
    <source>
        <dbReference type="EMBL" id="PUA34139.1"/>
    </source>
</evidence>
<dbReference type="EMBL" id="NDWU01000003">
    <property type="protein sequence ID" value="PUA34139.1"/>
    <property type="molecule type" value="Genomic_DNA"/>
</dbReference>
<sequence length="230" mass="25573">MPGLGKNWWRVIRALDRLSHFYDELNSVISLGRDKELRRAVARNLGNVCGVVLDAGAGNGAMTKAVLAENPRLSLVVMLDFLPGMLKKADVERSLCERVVGVFEAMPIRSGSVDGVVMAFSLRDAYDVYAALQNVKRVMKEGGRLGILELGKPDCALKRLLVSLYWKLISPMLAFLKLGRKGLLAYEIYPTYMKMPKNRVLVETIKTFFENVSVEKRMLDGVLLISASHG</sequence>
<organism evidence="1 2">
    <name type="scientific">Candidatus Terraquivivens tikiterensis</name>
    <dbReference type="NCBI Taxonomy" id="1980982"/>
    <lineage>
        <taxon>Archaea</taxon>
        <taxon>Nitrososphaerota</taxon>
        <taxon>Candidatus Wolframiiraptoraceae</taxon>
        <taxon>Candidatus Terraquivivens</taxon>
    </lineage>
</organism>
<accession>A0A2R7YA07</accession>
<dbReference type="InterPro" id="IPR029063">
    <property type="entry name" value="SAM-dependent_MTases_sf"/>
</dbReference>
<dbReference type="CDD" id="cd02440">
    <property type="entry name" value="AdoMet_MTases"/>
    <property type="match status" value="1"/>
</dbReference>